<reference evidence="1" key="1">
    <citation type="submission" date="2019-02" db="EMBL/GenBank/DDBJ databases">
        <authorList>
            <person name="Gruber-Vodicka R. H."/>
            <person name="Seah K. B. B."/>
        </authorList>
    </citation>
    <scope>NUCLEOTIDE SEQUENCE</scope>
    <source>
        <strain evidence="1">BECK_S312</strain>
    </source>
</reference>
<accession>A0A450W048</accession>
<evidence type="ECO:0000313" key="1">
    <source>
        <dbReference type="EMBL" id="VFK10400.1"/>
    </source>
</evidence>
<protein>
    <submittedName>
        <fullName evidence="1">Uncharacterized protein</fullName>
    </submittedName>
</protein>
<proteinExistence type="predicted"/>
<name>A0A450W048_9GAMM</name>
<organism evidence="1">
    <name type="scientific">Candidatus Kentrum sp. LPFa</name>
    <dbReference type="NCBI Taxonomy" id="2126335"/>
    <lineage>
        <taxon>Bacteria</taxon>
        <taxon>Pseudomonadati</taxon>
        <taxon>Pseudomonadota</taxon>
        <taxon>Gammaproteobacteria</taxon>
        <taxon>Candidatus Kentrum</taxon>
    </lineage>
</organism>
<dbReference type="EMBL" id="CAADFM010000037">
    <property type="protein sequence ID" value="VFK10400.1"/>
    <property type="molecule type" value="Genomic_DNA"/>
</dbReference>
<gene>
    <name evidence="1" type="ORF">BECKLPF1236A_GA0070988_1003710</name>
</gene>
<sequence>MEAPTATLMSLFSMGSQPTSAKANIAVVAYGLDRTRLKYTLSFQGRGEDFRGVDLSTVKYGDSRARSTSPNSRVNA</sequence>
<dbReference type="AlphaFoldDB" id="A0A450W048"/>